<sequence>MTYSDKVSYWFQNKPKHVVVQLSHQAWDGEDQDIFLGWR</sequence>
<keyword evidence="2" id="KW-1185">Reference proteome</keyword>
<accession>G4SW25</accession>
<evidence type="ECO:0000313" key="1">
    <source>
        <dbReference type="EMBL" id="CCE21946.1"/>
    </source>
</evidence>
<evidence type="ECO:0000313" key="2">
    <source>
        <dbReference type="Proteomes" id="UP000008315"/>
    </source>
</evidence>
<reference evidence="2" key="1">
    <citation type="journal article" date="2012" name="J. Bacteriol.">
        <title>Genome sequence of the haloalkaliphilic methanotrophic bacterium Methylomicrobium alcaliphilum 20Z.</title>
        <authorList>
            <person name="Vuilleumier S."/>
            <person name="Khmelenina V.N."/>
            <person name="Bringel F."/>
            <person name="Reshetnikov A.S."/>
            <person name="Lajus A."/>
            <person name="Mangenot S."/>
            <person name="Rouy Z."/>
            <person name="Op den Camp H.J."/>
            <person name="Jetten M.S."/>
            <person name="Dispirito A.A."/>
            <person name="Dunfield P."/>
            <person name="Klotz M.G."/>
            <person name="Semrau J.D."/>
            <person name="Stein L.Y."/>
            <person name="Barbe V."/>
            <person name="Medigue C."/>
            <person name="Trotsenko Y.A."/>
            <person name="Kalyuzhnaya M.G."/>
        </authorList>
    </citation>
    <scope>NUCLEOTIDE SEQUENCE [LARGE SCALE GENOMIC DNA]</scope>
    <source>
        <strain evidence="2">DSM 19304 / NCIMB 14124 / VKM B-2133 / 20Z</strain>
    </source>
</reference>
<organism evidence="1 2">
    <name type="scientific">Methylotuvimicrobium alcaliphilum (strain DSM 19304 / NCIMB 14124 / VKM B-2133 / 20Z)</name>
    <name type="common">Methylomicrobium alcaliphilum</name>
    <dbReference type="NCBI Taxonomy" id="1091494"/>
    <lineage>
        <taxon>Bacteria</taxon>
        <taxon>Pseudomonadati</taxon>
        <taxon>Pseudomonadota</taxon>
        <taxon>Gammaproteobacteria</taxon>
        <taxon>Methylococcales</taxon>
        <taxon>Methylococcaceae</taxon>
        <taxon>Methylotuvimicrobium</taxon>
    </lineage>
</organism>
<name>G4SW25_META2</name>
<protein>
    <submittedName>
        <fullName evidence="1">Uncharacterized protein</fullName>
    </submittedName>
</protein>
<dbReference type="KEGG" id="mah:MEALZ_0246"/>
<dbReference type="AlphaFoldDB" id="G4SW25"/>
<gene>
    <name evidence="1" type="ordered locus">MEALZ_0246</name>
</gene>
<dbReference type="Proteomes" id="UP000008315">
    <property type="component" value="Chromosome"/>
</dbReference>
<proteinExistence type="predicted"/>
<dbReference type="EMBL" id="FO082060">
    <property type="protein sequence ID" value="CCE21946.1"/>
    <property type="molecule type" value="Genomic_DNA"/>
</dbReference>
<dbReference type="HOGENOM" id="CLU_3312536_0_0_6"/>